<evidence type="ECO:0000256" key="3">
    <source>
        <dbReference type="ARBA" id="ARBA00010871"/>
    </source>
</evidence>
<evidence type="ECO:0000256" key="4">
    <source>
        <dbReference type="ARBA" id="ARBA00022598"/>
    </source>
</evidence>
<dbReference type="GO" id="GO:0009252">
    <property type="term" value="P:peptidoglycan biosynthetic process"/>
    <property type="evidence" value="ECO:0007669"/>
    <property type="project" value="UniProtKB-KW"/>
</dbReference>
<keyword evidence="10" id="KW-0573">Peptidoglycan synthesis</keyword>
<dbReference type="GO" id="GO:0008360">
    <property type="term" value="P:regulation of cell shape"/>
    <property type="evidence" value="ECO:0007669"/>
    <property type="project" value="UniProtKB-KW"/>
</dbReference>
<keyword evidence="11" id="KW-0464">Manganese</keyword>
<dbReference type="GO" id="GO:0008716">
    <property type="term" value="F:D-alanine-D-alanine ligase activity"/>
    <property type="evidence" value="ECO:0007669"/>
    <property type="project" value="InterPro"/>
</dbReference>
<dbReference type="InterPro" id="IPR013815">
    <property type="entry name" value="ATP_grasp_subdomain_1"/>
</dbReference>
<evidence type="ECO:0000259" key="13">
    <source>
        <dbReference type="PROSITE" id="PS50975"/>
    </source>
</evidence>
<dbReference type="Gene3D" id="3.30.470.20">
    <property type="entry name" value="ATP-grasp fold, B domain"/>
    <property type="match status" value="1"/>
</dbReference>
<dbReference type="SUPFAM" id="SSF56059">
    <property type="entry name" value="Glutathione synthetase ATP-binding domain-like"/>
    <property type="match status" value="1"/>
</dbReference>
<evidence type="ECO:0000256" key="8">
    <source>
        <dbReference type="ARBA" id="ARBA00022842"/>
    </source>
</evidence>
<accession>A0A6J7H697</accession>
<dbReference type="InterPro" id="IPR011761">
    <property type="entry name" value="ATP-grasp"/>
</dbReference>
<protein>
    <submittedName>
        <fullName evidence="14">Unannotated protein</fullName>
    </submittedName>
</protein>
<dbReference type="EMBL" id="CAFBMK010000078">
    <property type="protein sequence ID" value="CAB4915322.1"/>
    <property type="molecule type" value="Genomic_DNA"/>
</dbReference>
<dbReference type="NCBIfam" id="NF002378">
    <property type="entry name" value="PRK01372.1"/>
    <property type="match status" value="1"/>
</dbReference>
<dbReference type="Pfam" id="PF07478">
    <property type="entry name" value="Dala_Dala_lig_C"/>
    <property type="match status" value="1"/>
</dbReference>
<dbReference type="PROSITE" id="PS00844">
    <property type="entry name" value="DALA_DALA_LIGASE_2"/>
    <property type="match status" value="1"/>
</dbReference>
<dbReference type="PANTHER" id="PTHR23132">
    <property type="entry name" value="D-ALANINE--D-ALANINE LIGASE"/>
    <property type="match status" value="1"/>
</dbReference>
<dbReference type="PROSITE" id="PS50975">
    <property type="entry name" value="ATP_GRASP"/>
    <property type="match status" value="1"/>
</dbReference>
<reference evidence="14" key="1">
    <citation type="submission" date="2020-05" db="EMBL/GenBank/DDBJ databases">
        <authorList>
            <person name="Chiriac C."/>
            <person name="Salcher M."/>
            <person name="Ghai R."/>
            <person name="Kavagutti S V."/>
        </authorList>
    </citation>
    <scope>NUCLEOTIDE SEQUENCE</scope>
</reference>
<dbReference type="InterPro" id="IPR011127">
    <property type="entry name" value="Dala_Dala_lig_N"/>
</dbReference>
<dbReference type="InterPro" id="IPR000291">
    <property type="entry name" value="D-Ala_lig_Van_CS"/>
</dbReference>
<dbReference type="GO" id="GO:0071555">
    <property type="term" value="P:cell wall organization"/>
    <property type="evidence" value="ECO:0007669"/>
    <property type="project" value="UniProtKB-KW"/>
</dbReference>
<name>A0A6J7H697_9ZZZZ</name>
<evidence type="ECO:0000256" key="12">
    <source>
        <dbReference type="ARBA" id="ARBA00023316"/>
    </source>
</evidence>
<keyword evidence="8" id="KW-0460">Magnesium</keyword>
<keyword evidence="7" id="KW-0067">ATP-binding</keyword>
<evidence type="ECO:0000256" key="10">
    <source>
        <dbReference type="ARBA" id="ARBA00022984"/>
    </source>
</evidence>
<dbReference type="HAMAP" id="MF_00047">
    <property type="entry name" value="Dala_Dala_lig"/>
    <property type="match status" value="1"/>
</dbReference>
<dbReference type="InterPro" id="IPR011095">
    <property type="entry name" value="Dala_Dala_lig_C"/>
</dbReference>
<keyword evidence="9" id="KW-0133">Cell shape</keyword>
<dbReference type="AlphaFoldDB" id="A0A6J7H697"/>
<feature type="domain" description="ATP-grasp" evidence="13">
    <location>
        <begin position="112"/>
        <end position="320"/>
    </location>
</feature>
<evidence type="ECO:0000313" key="14">
    <source>
        <dbReference type="EMBL" id="CAB4915322.1"/>
    </source>
</evidence>
<evidence type="ECO:0000256" key="2">
    <source>
        <dbReference type="ARBA" id="ARBA00001946"/>
    </source>
</evidence>
<dbReference type="GO" id="GO:0005524">
    <property type="term" value="F:ATP binding"/>
    <property type="evidence" value="ECO:0007669"/>
    <property type="project" value="UniProtKB-KW"/>
</dbReference>
<dbReference type="Pfam" id="PF01820">
    <property type="entry name" value="Dala_Dala_lig_N"/>
    <property type="match status" value="2"/>
</dbReference>
<proteinExistence type="inferred from homology"/>
<keyword evidence="5" id="KW-0479">Metal-binding</keyword>
<evidence type="ECO:0000256" key="1">
    <source>
        <dbReference type="ARBA" id="ARBA00001936"/>
    </source>
</evidence>
<gene>
    <name evidence="14" type="ORF">UFOPK3564_01525</name>
</gene>
<dbReference type="GO" id="GO:0046872">
    <property type="term" value="F:metal ion binding"/>
    <property type="evidence" value="ECO:0007669"/>
    <property type="project" value="UniProtKB-KW"/>
</dbReference>
<dbReference type="Gene3D" id="3.40.50.20">
    <property type="match status" value="1"/>
</dbReference>
<dbReference type="Gene3D" id="3.30.1490.20">
    <property type="entry name" value="ATP-grasp fold, A domain"/>
    <property type="match status" value="1"/>
</dbReference>
<keyword evidence="4" id="KW-0436">Ligase</keyword>
<dbReference type="InterPro" id="IPR016185">
    <property type="entry name" value="PreATP-grasp_dom_sf"/>
</dbReference>
<sequence length="334" mass="35180">MSRVAVLGGGRSSEHDVSLRSAAAVAAGLRAAGHDVVEVDLARDGGWATRDGAPVALTPGGGLLGCDVVFPVLHGPFGEDGTVQGLLDLLDVPYVGSPVLGSAVCMDKLVFKDLMLAAGIPQVAYEPVHARDWEADRERVLSRVEALGLPVWVKPSRLGSSVGIAPARTPEEIAPAIEDALRHDARVIVEASAVGVEAETAVLGSGDAPTVSEIGQIVLTSTDPDAWYDYEAKYTPGGMELRIPAPISPTAKARVQELAARAFTLSCCDGLARADFFVHGEEVLLNELNTLPGFTETSAYGKLWEASGVAYPDLVSRLVALALERHERERAQAF</sequence>
<evidence type="ECO:0000256" key="9">
    <source>
        <dbReference type="ARBA" id="ARBA00022960"/>
    </source>
</evidence>
<comment type="cofactor">
    <cofactor evidence="2">
        <name>Mg(2+)</name>
        <dbReference type="ChEBI" id="CHEBI:18420"/>
    </cofactor>
</comment>
<keyword evidence="12" id="KW-0961">Cell wall biogenesis/degradation</keyword>
<dbReference type="PROSITE" id="PS00843">
    <property type="entry name" value="DALA_DALA_LIGASE_1"/>
    <property type="match status" value="1"/>
</dbReference>
<dbReference type="NCBIfam" id="NF002528">
    <property type="entry name" value="PRK01966.1-4"/>
    <property type="match status" value="1"/>
</dbReference>
<dbReference type="PANTHER" id="PTHR23132:SF25">
    <property type="entry name" value="D-ALANINE--D-ALANINE LIGASE A"/>
    <property type="match status" value="1"/>
</dbReference>
<evidence type="ECO:0000256" key="5">
    <source>
        <dbReference type="ARBA" id="ARBA00022723"/>
    </source>
</evidence>
<comment type="cofactor">
    <cofactor evidence="1">
        <name>Mn(2+)</name>
        <dbReference type="ChEBI" id="CHEBI:29035"/>
    </cofactor>
</comment>
<dbReference type="NCBIfam" id="TIGR01205">
    <property type="entry name" value="D_ala_D_alaTIGR"/>
    <property type="match status" value="1"/>
</dbReference>
<dbReference type="SUPFAM" id="SSF52440">
    <property type="entry name" value="PreATP-grasp domain"/>
    <property type="match status" value="1"/>
</dbReference>
<organism evidence="14">
    <name type="scientific">freshwater metagenome</name>
    <dbReference type="NCBI Taxonomy" id="449393"/>
    <lineage>
        <taxon>unclassified sequences</taxon>
        <taxon>metagenomes</taxon>
        <taxon>ecological metagenomes</taxon>
    </lineage>
</organism>
<evidence type="ECO:0000256" key="11">
    <source>
        <dbReference type="ARBA" id="ARBA00023211"/>
    </source>
</evidence>
<evidence type="ECO:0000256" key="6">
    <source>
        <dbReference type="ARBA" id="ARBA00022741"/>
    </source>
</evidence>
<dbReference type="InterPro" id="IPR005905">
    <property type="entry name" value="D_ala_D_ala"/>
</dbReference>
<comment type="similarity">
    <text evidence="3">Belongs to the D-alanine--D-alanine ligase family.</text>
</comment>
<keyword evidence="6" id="KW-0547">Nucleotide-binding</keyword>
<dbReference type="GO" id="GO:0005829">
    <property type="term" value="C:cytosol"/>
    <property type="evidence" value="ECO:0007669"/>
    <property type="project" value="TreeGrafter"/>
</dbReference>
<evidence type="ECO:0000256" key="7">
    <source>
        <dbReference type="ARBA" id="ARBA00022840"/>
    </source>
</evidence>
<dbReference type="PIRSF" id="PIRSF039102">
    <property type="entry name" value="Ddl/VanB"/>
    <property type="match status" value="1"/>
</dbReference>